<evidence type="ECO:0000313" key="3">
    <source>
        <dbReference type="Proteomes" id="UP000019149"/>
    </source>
</evidence>
<keyword evidence="1" id="KW-0812">Transmembrane</keyword>
<dbReference type="Proteomes" id="UP000019149">
    <property type="component" value="Unassembled WGS sequence"/>
</dbReference>
<organism evidence="2 3">
    <name type="scientific">Echinococcus granulosus</name>
    <name type="common">Hydatid tapeworm</name>
    <dbReference type="NCBI Taxonomy" id="6210"/>
    <lineage>
        <taxon>Eukaryota</taxon>
        <taxon>Metazoa</taxon>
        <taxon>Spiralia</taxon>
        <taxon>Lophotrochozoa</taxon>
        <taxon>Platyhelminthes</taxon>
        <taxon>Cestoda</taxon>
        <taxon>Eucestoda</taxon>
        <taxon>Cyclophyllidea</taxon>
        <taxon>Taeniidae</taxon>
        <taxon>Echinococcus</taxon>
        <taxon>Echinococcus granulosus group</taxon>
    </lineage>
</organism>
<dbReference type="GeneID" id="36336361"/>
<protein>
    <submittedName>
        <fullName evidence="2">Uncharacterized protein</fullName>
    </submittedName>
</protein>
<accession>W6UVM4</accession>
<keyword evidence="1" id="KW-1133">Transmembrane helix</keyword>
<keyword evidence="1" id="KW-0472">Membrane</keyword>
<comment type="caution">
    <text evidence="2">The sequence shown here is derived from an EMBL/GenBank/DDBJ whole genome shotgun (WGS) entry which is preliminary data.</text>
</comment>
<dbReference type="KEGG" id="egl:EGR_00646"/>
<dbReference type="AlphaFoldDB" id="W6UVM4"/>
<dbReference type="RefSeq" id="XP_024355892.1">
    <property type="nucleotide sequence ID" value="XM_024489895.1"/>
</dbReference>
<proteinExistence type="predicted"/>
<dbReference type="EMBL" id="APAU02000002">
    <property type="protein sequence ID" value="EUB64696.1"/>
    <property type="molecule type" value="Genomic_DNA"/>
</dbReference>
<feature type="transmembrane region" description="Helical" evidence="1">
    <location>
        <begin position="109"/>
        <end position="131"/>
    </location>
</feature>
<reference evidence="2 3" key="1">
    <citation type="journal article" date="2013" name="Nat. Genet.">
        <title>The genome of the hydatid tapeworm Echinococcus granulosus.</title>
        <authorList>
            <person name="Zheng H."/>
            <person name="Zhang W."/>
            <person name="Zhang L."/>
            <person name="Zhang Z."/>
            <person name="Li J."/>
            <person name="Lu G."/>
            <person name="Zhu Y."/>
            <person name="Wang Y."/>
            <person name="Huang Y."/>
            <person name="Liu J."/>
            <person name="Kang H."/>
            <person name="Chen J."/>
            <person name="Wang L."/>
            <person name="Chen A."/>
            <person name="Yu S."/>
            <person name="Gao Z."/>
            <person name="Jin L."/>
            <person name="Gu W."/>
            <person name="Wang Z."/>
            <person name="Zhao L."/>
            <person name="Shi B."/>
            <person name="Wen H."/>
            <person name="Lin R."/>
            <person name="Jones M.K."/>
            <person name="Brejova B."/>
            <person name="Vinar T."/>
            <person name="Zhao G."/>
            <person name="McManus D.P."/>
            <person name="Chen Z."/>
            <person name="Zhou Y."/>
            <person name="Wang S."/>
        </authorList>
    </citation>
    <scope>NUCLEOTIDE SEQUENCE [LARGE SCALE GENOMIC DNA]</scope>
</reference>
<gene>
    <name evidence="2" type="ORF">EGR_00646</name>
</gene>
<evidence type="ECO:0000256" key="1">
    <source>
        <dbReference type="SAM" id="Phobius"/>
    </source>
</evidence>
<dbReference type="CTD" id="36336361"/>
<keyword evidence="3" id="KW-1185">Reference proteome</keyword>
<sequence>MKKGNVMPLRKLVINAVKTVDDHDKRRNVKNTRIKVLSRERTTNIKSDFKQRMLLSEFLRKVMFGCLVSNLSPHFHLVGRCEKHNRVERDEKKFKSGSKQQWRRSENGSASAIIAHFIFATIFFAFFELGILGDRQVLTFNKSLFLFLSVFKWKISLWLSKYNDIIIFEILQFSIKKMEILAEKKFIIVSKADVRVIKYTNQIKTLLKLMGALSVCVSSKTTKRRGNLQPTRHVKYMKYGIAKDAVFILGKSPHLVKRFKTFTRLGL</sequence>
<name>W6UVM4_ECHGR</name>
<evidence type="ECO:0000313" key="2">
    <source>
        <dbReference type="EMBL" id="EUB64696.1"/>
    </source>
</evidence>